<feature type="chain" id="PRO_5015897711" description="DUF4397 domain-containing protein" evidence="1">
    <location>
        <begin position="19"/>
        <end position="269"/>
    </location>
</feature>
<comment type="caution">
    <text evidence="2">The sequence shown here is derived from an EMBL/GenBank/DDBJ whole genome shotgun (WGS) entry which is preliminary data.</text>
</comment>
<evidence type="ECO:0000313" key="3">
    <source>
        <dbReference type="Proteomes" id="UP000244906"/>
    </source>
</evidence>
<accession>A0A2V1H2E5</accession>
<proteinExistence type="predicted"/>
<evidence type="ECO:0008006" key="4">
    <source>
        <dbReference type="Google" id="ProtNLM"/>
    </source>
</evidence>
<sequence>MKKQLLAILICTTLAACGGGSGSSSGETTPPAGSFDPASFMGKADEPTLQLLNIPNGEEIQLNQQSNITFSTGTVIYNFNPTSSGKVSIVVSGNRNFNFNVTGQEEIEAPYSDDSIRYLVLDAVAEQSYQIQVNSNPGAELNIIVAEANRETLAIEDGEVYFSGLMATTENCFGSETTYTPTHFVIDFTDNYFQYGDRTYDRYPITVDSTGRIFNFENDFEDASRTGSIMVSGLSGSIIYQETAKETTSNGDNQTECTTKKLINAMPVL</sequence>
<gene>
    <name evidence="2" type="ORF">DC094_06185</name>
</gene>
<dbReference type="AlphaFoldDB" id="A0A2V1H2E5"/>
<evidence type="ECO:0000313" key="2">
    <source>
        <dbReference type="EMBL" id="PVZ70189.1"/>
    </source>
</evidence>
<keyword evidence="3" id="KW-1185">Reference proteome</keyword>
<evidence type="ECO:0000256" key="1">
    <source>
        <dbReference type="SAM" id="SignalP"/>
    </source>
</evidence>
<dbReference type="PROSITE" id="PS51257">
    <property type="entry name" value="PROKAR_LIPOPROTEIN"/>
    <property type="match status" value="1"/>
</dbReference>
<protein>
    <recommendedName>
        <fullName evidence="4">DUF4397 domain-containing protein</fullName>
    </recommendedName>
</protein>
<dbReference type="EMBL" id="QDDL01000002">
    <property type="protein sequence ID" value="PVZ70189.1"/>
    <property type="molecule type" value="Genomic_DNA"/>
</dbReference>
<dbReference type="Proteomes" id="UP000244906">
    <property type="component" value="Unassembled WGS sequence"/>
</dbReference>
<keyword evidence="1" id="KW-0732">Signal</keyword>
<name>A0A2V1H2E5_9GAMM</name>
<organism evidence="2 3">
    <name type="scientific">Pelagibaculum spongiae</name>
    <dbReference type="NCBI Taxonomy" id="2080658"/>
    <lineage>
        <taxon>Bacteria</taxon>
        <taxon>Pseudomonadati</taxon>
        <taxon>Pseudomonadota</taxon>
        <taxon>Gammaproteobacteria</taxon>
        <taxon>Oceanospirillales</taxon>
        <taxon>Pelagibaculum</taxon>
    </lineage>
</organism>
<dbReference type="RefSeq" id="WP_116686261.1">
    <property type="nucleotide sequence ID" value="NZ_CAWNYD010000002.1"/>
</dbReference>
<feature type="signal peptide" evidence="1">
    <location>
        <begin position="1"/>
        <end position="18"/>
    </location>
</feature>
<reference evidence="2 3" key="1">
    <citation type="submission" date="2018-04" db="EMBL/GenBank/DDBJ databases">
        <title>Thalassorhabdus spongiae gen. nov., sp. nov., isolated from a marine sponge in South-West Iceland.</title>
        <authorList>
            <person name="Knobloch S."/>
            <person name="Daussin A."/>
            <person name="Johannsson R."/>
            <person name="Marteinsson V.T."/>
        </authorList>
    </citation>
    <scope>NUCLEOTIDE SEQUENCE [LARGE SCALE GENOMIC DNA]</scope>
    <source>
        <strain evidence="2 3">Hp12</strain>
    </source>
</reference>